<sequence length="788" mass="89877">MSRINLDLSGFRWQMERMRPGQGEKEGLHLLPAEYQGTHFSWNFANVPGDVYTDLHRANEIADPYFGRNMHRAKWVAEYEWWYSRRFAVPDDMQGKKIRLIFEGVDYSCSVWLNGHFLGRHEGMFSEFEFDITDAVSFADWRDGSNMLMIKLDPPPKNYRNCGGKKVNFSGDYFSGLVPFGIWRPVRVEATDQVRIDNLRTDVTVQGDNQAQVELSAQIVNHTGTDQTVELVGTLAGKNCDGVAQSFSQSVTVAPGENSVSTTLKVEDAKLWWPWDMGEQNLYQLDVALQQGDKELDATSEVIGLRQVTMDFNPGYTRDDNEYPWTFFINGKRHFLRSACWGGQPSFLYGRNTLKKYEDRVAMVREANINNLRIFGWHPPEIPDFYRLCDELGITVWTNFTLATQAYPSDKAFVDGVLHECIETVKQRRNHASNIFWMGGEEVFFSGAHEESGNKQLMEVIGDAVAEHTNIPYGLASPLSSASAQNMGFKPHESIHANEHYYQGGAEFMEEYYPSLDCAIIPELTAASAPNIESLKKFIPSDELWPMGPSWAYHWADIDILKNLNFEVFGDYKMDSLEEFVEATQIAQGTVIQFALETYRRRKPKMSGVALCHFMTHVPDIKWGIIDYYGEKKRSFEWLKRTYQPLLPSLQFDKRRWNAGSEFNAGLWVVNDYQHSFEGVTLSWRVLYQGNETGVAGSQAVNVATDSSAHYVDIAWLLPDNAEGTFEVEISLSDASGKTLADNHYTLLVGDQAAAKAQSLKYLAEATERLEKCGHSVYRYWPDMWEME</sequence>
<feature type="domain" description="Beta-mannosidase-like galactose-binding" evidence="7">
    <location>
        <begin position="42"/>
        <end position="161"/>
    </location>
</feature>
<dbReference type="EC" id="3.2.1.25" evidence="3"/>
<evidence type="ECO:0000256" key="5">
    <source>
        <dbReference type="ARBA" id="ARBA00023295"/>
    </source>
</evidence>
<protein>
    <recommendedName>
        <fullName evidence="3">beta-mannosidase</fullName>
        <ecNumber evidence="3">3.2.1.25</ecNumber>
    </recommendedName>
</protein>
<comment type="similarity">
    <text evidence="2">Belongs to the glycosyl hydrolase 2 family.</text>
</comment>
<evidence type="ECO:0000256" key="4">
    <source>
        <dbReference type="ARBA" id="ARBA00022801"/>
    </source>
</evidence>
<evidence type="ECO:0000259" key="6">
    <source>
        <dbReference type="Pfam" id="PF00703"/>
    </source>
</evidence>
<accession>A0ABV7HS38</accession>
<evidence type="ECO:0000256" key="1">
    <source>
        <dbReference type="ARBA" id="ARBA00000829"/>
    </source>
</evidence>
<evidence type="ECO:0000256" key="3">
    <source>
        <dbReference type="ARBA" id="ARBA00012754"/>
    </source>
</evidence>
<keyword evidence="4" id="KW-0378">Hydrolase</keyword>
<dbReference type="SUPFAM" id="SSF51445">
    <property type="entry name" value="(Trans)glycosidases"/>
    <property type="match status" value="1"/>
</dbReference>
<dbReference type="EMBL" id="JBHRTL010000006">
    <property type="protein sequence ID" value="MFC3155484.1"/>
    <property type="molecule type" value="Genomic_DNA"/>
</dbReference>
<dbReference type="InterPro" id="IPR050887">
    <property type="entry name" value="Beta-mannosidase_GH2"/>
</dbReference>
<gene>
    <name evidence="8" type="ORF">ACFOEB_09770</name>
</gene>
<comment type="catalytic activity">
    <reaction evidence="1">
        <text>Hydrolysis of terminal, non-reducing beta-D-mannose residues in beta-D-mannosides.</text>
        <dbReference type="EC" id="3.2.1.25"/>
    </reaction>
</comment>
<feature type="domain" description="Glycoside hydrolase family 2 immunoglobulin-like beta-sandwich" evidence="6">
    <location>
        <begin position="194"/>
        <end position="306"/>
    </location>
</feature>
<proteinExistence type="inferred from homology"/>
<dbReference type="Proteomes" id="UP001595548">
    <property type="component" value="Unassembled WGS sequence"/>
</dbReference>
<reference evidence="9" key="1">
    <citation type="journal article" date="2019" name="Int. J. Syst. Evol. Microbiol.">
        <title>The Global Catalogue of Microorganisms (GCM) 10K type strain sequencing project: providing services to taxonomists for standard genome sequencing and annotation.</title>
        <authorList>
            <consortium name="The Broad Institute Genomics Platform"/>
            <consortium name="The Broad Institute Genome Sequencing Center for Infectious Disease"/>
            <person name="Wu L."/>
            <person name="Ma J."/>
        </authorList>
    </citation>
    <scope>NUCLEOTIDE SEQUENCE [LARGE SCALE GENOMIC DNA]</scope>
    <source>
        <strain evidence="9">KCTC 52141</strain>
    </source>
</reference>
<dbReference type="SUPFAM" id="SSF49785">
    <property type="entry name" value="Galactose-binding domain-like"/>
    <property type="match status" value="1"/>
</dbReference>
<dbReference type="InterPro" id="IPR036156">
    <property type="entry name" value="Beta-gal/glucu_dom_sf"/>
</dbReference>
<comment type="caution">
    <text evidence="8">The sequence shown here is derived from an EMBL/GenBank/DDBJ whole genome shotgun (WGS) entry which is preliminary data.</text>
</comment>
<dbReference type="Pfam" id="PF22666">
    <property type="entry name" value="Glyco_hydro_2_N2"/>
    <property type="match status" value="1"/>
</dbReference>
<dbReference type="RefSeq" id="WP_382416200.1">
    <property type="nucleotide sequence ID" value="NZ_AP031500.1"/>
</dbReference>
<dbReference type="PANTHER" id="PTHR43730">
    <property type="entry name" value="BETA-MANNOSIDASE"/>
    <property type="match status" value="1"/>
</dbReference>
<evidence type="ECO:0000256" key="2">
    <source>
        <dbReference type="ARBA" id="ARBA00007401"/>
    </source>
</evidence>
<dbReference type="Pfam" id="PF00703">
    <property type="entry name" value="Glyco_hydro_2"/>
    <property type="match status" value="1"/>
</dbReference>
<dbReference type="Gene3D" id="2.60.120.260">
    <property type="entry name" value="Galactose-binding domain-like"/>
    <property type="match status" value="1"/>
</dbReference>
<keyword evidence="5" id="KW-0326">Glycosidase</keyword>
<dbReference type="Gene3D" id="3.20.20.80">
    <property type="entry name" value="Glycosidases"/>
    <property type="match status" value="1"/>
</dbReference>
<keyword evidence="9" id="KW-1185">Reference proteome</keyword>
<organism evidence="8 9">
    <name type="scientific">Gilvimarinus japonicus</name>
    <dbReference type="NCBI Taxonomy" id="1796469"/>
    <lineage>
        <taxon>Bacteria</taxon>
        <taxon>Pseudomonadati</taxon>
        <taxon>Pseudomonadota</taxon>
        <taxon>Gammaproteobacteria</taxon>
        <taxon>Cellvibrionales</taxon>
        <taxon>Cellvibrionaceae</taxon>
        <taxon>Gilvimarinus</taxon>
    </lineage>
</organism>
<evidence type="ECO:0000313" key="9">
    <source>
        <dbReference type="Proteomes" id="UP001595548"/>
    </source>
</evidence>
<evidence type="ECO:0000259" key="7">
    <source>
        <dbReference type="Pfam" id="PF22666"/>
    </source>
</evidence>
<dbReference type="Gene3D" id="2.60.40.10">
    <property type="entry name" value="Immunoglobulins"/>
    <property type="match status" value="2"/>
</dbReference>
<dbReference type="InterPro" id="IPR006102">
    <property type="entry name" value="Ig-like_GH2"/>
</dbReference>
<evidence type="ECO:0000313" key="8">
    <source>
        <dbReference type="EMBL" id="MFC3155484.1"/>
    </source>
</evidence>
<dbReference type="InterPro" id="IPR017853">
    <property type="entry name" value="GH"/>
</dbReference>
<name>A0ABV7HS38_9GAMM</name>
<dbReference type="InterPro" id="IPR013783">
    <property type="entry name" value="Ig-like_fold"/>
</dbReference>
<dbReference type="InterPro" id="IPR008979">
    <property type="entry name" value="Galactose-bd-like_sf"/>
</dbReference>
<dbReference type="InterPro" id="IPR054593">
    <property type="entry name" value="Beta-mannosidase-like_N2"/>
</dbReference>
<dbReference type="SUPFAM" id="SSF49303">
    <property type="entry name" value="beta-Galactosidase/glucuronidase domain"/>
    <property type="match status" value="2"/>
</dbReference>
<dbReference type="PANTHER" id="PTHR43730:SF1">
    <property type="entry name" value="BETA-MANNOSIDASE"/>
    <property type="match status" value="1"/>
</dbReference>